<evidence type="ECO:0000256" key="2">
    <source>
        <dbReference type="ARBA" id="ARBA00022475"/>
    </source>
</evidence>
<evidence type="ECO:0000313" key="7">
    <source>
        <dbReference type="EMBL" id="MFC7090286.1"/>
    </source>
</evidence>
<keyword evidence="2" id="KW-1003">Cell membrane</keyword>
<dbReference type="PANTHER" id="PTHR43646:SF2">
    <property type="entry name" value="GLYCOSYLTRANSFERASE 2-LIKE DOMAIN-CONTAINING PROTEIN"/>
    <property type="match status" value="1"/>
</dbReference>
<dbReference type="PANTHER" id="PTHR43646">
    <property type="entry name" value="GLYCOSYLTRANSFERASE"/>
    <property type="match status" value="1"/>
</dbReference>
<evidence type="ECO:0000259" key="6">
    <source>
        <dbReference type="Pfam" id="PF00535"/>
    </source>
</evidence>
<dbReference type="CDD" id="cd02522">
    <property type="entry name" value="GT_2_like_a"/>
    <property type="match status" value="1"/>
</dbReference>
<dbReference type="Gene3D" id="3.90.550.10">
    <property type="entry name" value="Spore Coat Polysaccharide Biosynthesis Protein SpsA, Chain A"/>
    <property type="match status" value="1"/>
</dbReference>
<dbReference type="RefSeq" id="WP_346063651.1">
    <property type="nucleotide sequence ID" value="NZ_BAAADR010000021.1"/>
</dbReference>
<keyword evidence="5" id="KW-0472">Membrane</keyword>
<keyword evidence="4" id="KW-0808">Transferase</keyword>
<keyword evidence="3" id="KW-0328">Glycosyltransferase</keyword>
<evidence type="ECO:0000256" key="5">
    <source>
        <dbReference type="ARBA" id="ARBA00023136"/>
    </source>
</evidence>
<proteinExistence type="predicted"/>
<dbReference type="EMBL" id="JBHSZP010000024">
    <property type="protein sequence ID" value="MFC7090286.1"/>
    <property type="molecule type" value="Genomic_DNA"/>
</dbReference>
<evidence type="ECO:0000313" key="8">
    <source>
        <dbReference type="Proteomes" id="UP001596411"/>
    </source>
</evidence>
<dbReference type="InterPro" id="IPR026461">
    <property type="entry name" value="Trfase_2_rSAM/seldom_assoc"/>
</dbReference>
<sequence>MSPTGVTPALAIVIPVLDEAENLPGLLAALAEYRAAGDEILVVDGGSRDAGPALARAAGGTLIESPRGRAAQMNAGAAVALAPRLLFLHADTRLPEGGRAALLAALATGDWGRFDVRIEGRHPLLRWVAWLMNRRSRLTGIATGDQAIFVTRQAFDAVGGYPDQPLMEDIELSRRLKRRGRSRCLRLTVTTSGRRWERRGVCRTILLMWRLRLAYWLGASPEALARRYH</sequence>
<evidence type="ECO:0000256" key="3">
    <source>
        <dbReference type="ARBA" id="ARBA00022676"/>
    </source>
</evidence>
<evidence type="ECO:0000256" key="1">
    <source>
        <dbReference type="ARBA" id="ARBA00004236"/>
    </source>
</evidence>
<name>A0ABW2EZJ1_9GAMM</name>
<protein>
    <submittedName>
        <fullName evidence="7">TIGR04283 family arsenosugar biosynthesis glycosyltransferase</fullName>
    </submittedName>
</protein>
<dbReference type="Proteomes" id="UP001596411">
    <property type="component" value="Unassembled WGS sequence"/>
</dbReference>
<dbReference type="InterPro" id="IPR001173">
    <property type="entry name" value="Glyco_trans_2-like"/>
</dbReference>
<reference evidence="8" key="1">
    <citation type="journal article" date="2019" name="Int. J. Syst. Evol. Microbiol.">
        <title>The Global Catalogue of Microorganisms (GCM) 10K type strain sequencing project: providing services to taxonomists for standard genome sequencing and annotation.</title>
        <authorList>
            <consortium name="The Broad Institute Genomics Platform"/>
            <consortium name="The Broad Institute Genome Sequencing Center for Infectious Disease"/>
            <person name="Wu L."/>
            <person name="Ma J."/>
        </authorList>
    </citation>
    <scope>NUCLEOTIDE SEQUENCE [LARGE SCALE GENOMIC DNA]</scope>
    <source>
        <strain evidence="8">CGMCC 1.13666</strain>
    </source>
</reference>
<dbReference type="InterPro" id="IPR029044">
    <property type="entry name" value="Nucleotide-diphossugar_trans"/>
</dbReference>
<comment type="caution">
    <text evidence="7">The sequence shown here is derived from an EMBL/GenBank/DDBJ whole genome shotgun (WGS) entry which is preliminary data.</text>
</comment>
<comment type="subcellular location">
    <subcellularLocation>
        <location evidence="1">Cell membrane</location>
    </subcellularLocation>
</comment>
<gene>
    <name evidence="7" type="ORF">ACFQH5_12075</name>
</gene>
<accession>A0ABW2EZJ1</accession>
<evidence type="ECO:0000256" key="4">
    <source>
        <dbReference type="ARBA" id="ARBA00022679"/>
    </source>
</evidence>
<keyword evidence="8" id="KW-1185">Reference proteome</keyword>
<organism evidence="7 8">
    <name type="scientific">Halomonas salifodinae</name>
    <dbReference type="NCBI Taxonomy" id="438745"/>
    <lineage>
        <taxon>Bacteria</taxon>
        <taxon>Pseudomonadati</taxon>
        <taxon>Pseudomonadota</taxon>
        <taxon>Gammaproteobacteria</taxon>
        <taxon>Oceanospirillales</taxon>
        <taxon>Halomonadaceae</taxon>
        <taxon>Halomonas</taxon>
    </lineage>
</organism>
<dbReference type="NCBIfam" id="TIGR04283">
    <property type="entry name" value="glyco_like_mftF"/>
    <property type="match status" value="1"/>
</dbReference>
<dbReference type="SUPFAM" id="SSF53448">
    <property type="entry name" value="Nucleotide-diphospho-sugar transferases"/>
    <property type="match status" value="1"/>
</dbReference>
<dbReference type="Pfam" id="PF00535">
    <property type="entry name" value="Glycos_transf_2"/>
    <property type="match status" value="1"/>
</dbReference>
<feature type="domain" description="Glycosyltransferase 2-like" evidence="6">
    <location>
        <begin position="12"/>
        <end position="107"/>
    </location>
</feature>